<dbReference type="InterPro" id="IPR050478">
    <property type="entry name" value="Ethylene_sulfur-biosynth"/>
</dbReference>
<gene>
    <name evidence="5" type="ORF">FNF28_01536</name>
</gene>
<keyword evidence="2" id="KW-0663">Pyridoxal phosphate</keyword>
<dbReference type="PRINTS" id="PR00753">
    <property type="entry name" value="ACCSYNTHASE"/>
</dbReference>
<evidence type="ECO:0000259" key="4">
    <source>
        <dbReference type="Pfam" id="PF00155"/>
    </source>
</evidence>
<accession>A0A5A8DYL3</accession>
<dbReference type="SUPFAM" id="SSF53383">
    <property type="entry name" value="PLP-dependent transferases"/>
    <property type="match status" value="1"/>
</dbReference>
<comment type="caution">
    <text evidence="5">The sequence shown here is derived from an EMBL/GenBank/DDBJ whole genome shotgun (WGS) entry which is preliminary data.</text>
</comment>
<dbReference type="GO" id="GO:0006520">
    <property type="term" value="P:amino acid metabolic process"/>
    <property type="evidence" value="ECO:0007669"/>
    <property type="project" value="TreeGrafter"/>
</dbReference>
<dbReference type="AlphaFoldDB" id="A0A5A8DYL3"/>
<evidence type="ECO:0000313" key="5">
    <source>
        <dbReference type="EMBL" id="KAA0170308.1"/>
    </source>
</evidence>
<dbReference type="InterPro" id="IPR015422">
    <property type="entry name" value="PyrdxlP-dep_Trfase_small"/>
</dbReference>
<evidence type="ECO:0000256" key="3">
    <source>
        <dbReference type="SAM" id="MobiDB-lite"/>
    </source>
</evidence>
<reference evidence="5 6" key="1">
    <citation type="submission" date="2019-07" db="EMBL/GenBank/DDBJ databases">
        <title>Genomes of Cafeteria roenbergensis.</title>
        <authorList>
            <person name="Fischer M.G."/>
            <person name="Hackl T."/>
            <person name="Roman M."/>
        </authorList>
    </citation>
    <scope>NUCLEOTIDE SEQUENCE [LARGE SCALE GENOMIC DNA]</scope>
    <source>
        <strain evidence="5 6">RCC970-E3</strain>
    </source>
</reference>
<evidence type="ECO:0000256" key="1">
    <source>
        <dbReference type="ARBA" id="ARBA00007441"/>
    </source>
</evidence>
<dbReference type="PROSITE" id="PS00105">
    <property type="entry name" value="AA_TRANSFER_CLASS_1"/>
    <property type="match status" value="1"/>
</dbReference>
<dbReference type="InterPro" id="IPR004838">
    <property type="entry name" value="NHTrfase_class1_PyrdxlP-BS"/>
</dbReference>
<sequence>MESTLSARGKRAATPSLSYLGQFLHAQQDLHSDENPEGYVVCAVAENKQVCDRLAARMEAEPAVDTIAMSYNDMRGMARMRKAFCGMMEATALSKGGSPAEGLLDPTNLSVASGSGALVEIVTWCATGPGDGVIIPSPYYPAFDNDCAVRADCKLFEARTDSSLYSITVEALDDAAARAEASGAPPKLLILTNPSNPLGIAFSQSEIVTAIRWAVSKKMHVMVDEIYANSVFDPYSADHEFVSAVHLCAPAGIPALSREVLGLPSPEAAEAGASSKPELLGPLVHVIWGMSKDFGASGLRVGALYSENQEIATALGNLGYFSTMGNTLQGRVAAVLEDVAWCKGYLAASHESLKRSYDTLWRALRAADIPSTPASAGLFAWIDLRELLDEPTAEAEAALQKRLFDECRLLLTPGLSCHAAEPGHFRCCFAWMSPASLEAGIRRLGAFVAKRRAASGCAAPAAGAHPAAQAAAAASPLAPSGAIAVDTDSDDDELPAAIASPGSLDAALAEADRTLARSKLRRESQSSMGSPSARRPPA</sequence>
<dbReference type="PANTHER" id="PTHR43795">
    <property type="entry name" value="BIFUNCTIONAL ASPARTATE AMINOTRANSFERASE AND GLUTAMATE/ASPARTATE-PREPHENATE AMINOTRANSFERASE-RELATED"/>
    <property type="match status" value="1"/>
</dbReference>
<dbReference type="Proteomes" id="UP000324907">
    <property type="component" value="Unassembled WGS sequence"/>
</dbReference>
<proteinExistence type="inferred from homology"/>
<dbReference type="EMBL" id="VLTL01000014">
    <property type="protein sequence ID" value="KAA0170308.1"/>
    <property type="molecule type" value="Genomic_DNA"/>
</dbReference>
<dbReference type="Gene3D" id="3.90.1150.10">
    <property type="entry name" value="Aspartate Aminotransferase, domain 1"/>
    <property type="match status" value="1"/>
</dbReference>
<feature type="region of interest" description="Disordered" evidence="3">
    <location>
        <begin position="482"/>
        <end position="501"/>
    </location>
</feature>
<protein>
    <recommendedName>
        <fullName evidence="4">Aminotransferase class I/classII large domain-containing protein</fullName>
    </recommendedName>
</protein>
<feature type="domain" description="Aminotransferase class I/classII large" evidence="4">
    <location>
        <begin position="71"/>
        <end position="444"/>
    </location>
</feature>
<organism evidence="5 6">
    <name type="scientific">Cafeteria roenbergensis</name>
    <name type="common">Marine flagellate</name>
    <dbReference type="NCBI Taxonomy" id="33653"/>
    <lineage>
        <taxon>Eukaryota</taxon>
        <taxon>Sar</taxon>
        <taxon>Stramenopiles</taxon>
        <taxon>Bigyra</taxon>
        <taxon>Opalozoa</taxon>
        <taxon>Bicosoecida</taxon>
        <taxon>Cafeteriaceae</taxon>
        <taxon>Cafeteria</taxon>
    </lineage>
</organism>
<dbReference type="CDD" id="cd00609">
    <property type="entry name" value="AAT_like"/>
    <property type="match status" value="1"/>
</dbReference>
<feature type="region of interest" description="Disordered" evidence="3">
    <location>
        <begin position="515"/>
        <end position="538"/>
    </location>
</feature>
<dbReference type="InterPro" id="IPR015424">
    <property type="entry name" value="PyrdxlP-dep_Trfase"/>
</dbReference>
<dbReference type="InterPro" id="IPR015421">
    <property type="entry name" value="PyrdxlP-dep_Trfase_major"/>
</dbReference>
<dbReference type="Pfam" id="PF00155">
    <property type="entry name" value="Aminotran_1_2"/>
    <property type="match status" value="1"/>
</dbReference>
<evidence type="ECO:0000313" key="6">
    <source>
        <dbReference type="Proteomes" id="UP000324907"/>
    </source>
</evidence>
<dbReference type="GO" id="GO:0008483">
    <property type="term" value="F:transaminase activity"/>
    <property type="evidence" value="ECO:0007669"/>
    <property type="project" value="TreeGrafter"/>
</dbReference>
<comment type="similarity">
    <text evidence="1">Belongs to the class-I pyridoxal-phosphate-dependent aminotransferase family.</text>
</comment>
<dbReference type="InterPro" id="IPR004839">
    <property type="entry name" value="Aminotransferase_I/II_large"/>
</dbReference>
<dbReference type="GO" id="GO:0030170">
    <property type="term" value="F:pyridoxal phosphate binding"/>
    <property type="evidence" value="ECO:0007669"/>
    <property type="project" value="InterPro"/>
</dbReference>
<dbReference type="PANTHER" id="PTHR43795:SF39">
    <property type="entry name" value="AMINOTRANSFERASE CLASS I_CLASSII DOMAIN-CONTAINING PROTEIN"/>
    <property type="match status" value="1"/>
</dbReference>
<dbReference type="Gene3D" id="3.40.640.10">
    <property type="entry name" value="Type I PLP-dependent aspartate aminotransferase-like (Major domain)"/>
    <property type="match status" value="1"/>
</dbReference>
<evidence type="ECO:0000256" key="2">
    <source>
        <dbReference type="ARBA" id="ARBA00022898"/>
    </source>
</evidence>
<name>A0A5A8DYL3_CAFRO</name>